<sequence>MPPRLHPRAFSARLHPHPLTIRPLATASAAFPPPLPPTEDFISPTPTHLLDIALSPYLNTALHSVLPKSPKPLPPGHHLVYFPPPIPESQLLGDGSDAQHSPTPLLPRRMWAGGSLIFNSPVETYTHALLREEITNVVDKNGKTFVSFDRHIYPASRSDVAAIVEKRDLVFLPPATSPPPPRRRNRPPGEPHFSREFATTEHLLFRFSALMYNAHRIHFDPVFAASVESHAGPLVHGPLSVVFLLELLRAEREGRIKGFVYRCLAPVVVGEVYKICGKLKSKGEVEGRVEAVYSLWAETKSGYAVIGTATVVEE</sequence>
<evidence type="ECO:0008006" key="4">
    <source>
        <dbReference type="Google" id="ProtNLM"/>
    </source>
</evidence>
<evidence type="ECO:0000313" key="3">
    <source>
        <dbReference type="Proteomes" id="UP001412239"/>
    </source>
</evidence>
<dbReference type="PANTHER" id="PTHR28152:SF1">
    <property type="entry name" value="HYDROXYACYL-THIOESTER DEHYDRATASE TYPE 2, MITOCHONDRIAL"/>
    <property type="match status" value="1"/>
</dbReference>
<reference evidence="2" key="1">
    <citation type="submission" date="2015-10" db="EMBL/GenBank/DDBJ databases">
        <authorList>
            <person name="Regsiter A."/>
            <person name="william w."/>
        </authorList>
    </citation>
    <scope>NUCLEOTIDE SEQUENCE</scope>
    <source>
        <strain evidence="2">Montdore</strain>
    </source>
</reference>
<dbReference type="EMBL" id="LN891008">
    <property type="protein sequence ID" value="CUS11952.1"/>
    <property type="molecule type" value="Genomic_DNA"/>
</dbReference>
<dbReference type="InterPro" id="IPR029069">
    <property type="entry name" value="HotDog_dom_sf"/>
</dbReference>
<dbReference type="Proteomes" id="UP001412239">
    <property type="component" value="Unassembled WGS sequence"/>
</dbReference>
<gene>
    <name evidence="2" type="ORF">GSTUAT00004000001</name>
</gene>
<dbReference type="PANTHER" id="PTHR28152">
    <property type="entry name" value="HYDROXYACYL-THIOESTER DEHYDRATASE TYPE 2, MITOCHONDRIAL"/>
    <property type="match status" value="1"/>
</dbReference>
<protein>
    <recommendedName>
        <fullName evidence="4">MaoC-like domain-containing protein</fullName>
    </recommendedName>
</protein>
<accession>A0A292PWG9</accession>
<name>A0A292PWG9_9PEZI</name>
<dbReference type="Gene3D" id="3.10.129.10">
    <property type="entry name" value="Hotdog Thioesterase"/>
    <property type="match status" value="1"/>
</dbReference>
<dbReference type="GO" id="GO:0005739">
    <property type="term" value="C:mitochondrion"/>
    <property type="evidence" value="ECO:0007669"/>
    <property type="project" value="TreeGrafter"/>
</dbReference>
<dbReference type="AlphaFoldDB" id="A0A292PWG9"/>
<proteinExistence type="predicted"/>
<evidence type="ECO:0000256" key="1">
    <source>
        <dbReference type="SAM" id="MobiDB-lite"/>
    </source>
</evidence>
<dbReference type="GO" id="GO:0019171">
    <property type="term" value="F:(3R)-hydroxyacyl-[acyl-carrier-protein] dehydratase activity"/>
    <property type="evidence" value="ECO:0007669"/>
    <property type="project" value="TreeGrafter"/>
</dbReference>
<keyword evidence="3" id="KW-1185">Reference proteome</keyword>
<dbReference type="InterPro" id="IPR052741">
    <property type="entry name" value="Mitochondrial_HTD2"/>
</dbReference>
<dbReference type="SUPFAM" id="SSF54637">
    <property type="entry name" value="Thioesterase/thiol ester dehydrase-isomerase"/>
    <property type="match status" value="1"/>
</dbReference>
<feature type="region of interest" description="Disordered" evidence="1">
    <location>
        <begin position="173"/>
        <end position="193"/>
    </location>
</feature>
<organism evidence="2 3">
    <name type="scientific">Tuber aestivum</name>
    <name type="common">summer truffle</name>
    <dbReference type="NCBI Taxonomy" id="59557"/>
    <lineage>
        <taxon>Eukaryota</taxon>
        <taxon>Fungi</taxon>
        <taxon>Dikarya</taxon>
        <taxon>Ascomycota</taxon>
        <taxon>Pezizomycotina</taxon>
        <taxon>Pezizomycetes</taxon>
        <taxon>Pezizales</taxon>
        <taxon>Tuberaceae</taxon>
        <taxon>Tuber</taxon>
    </lineage>
</organism>
<evidence type="ECO:0000313" key="2">
    <source>
        <dbReference type="EMBL" id="CUS11952.1"/>
    </source>
</evidence>